<evidence type="ECO:0000259" key="4">
    <source>
        <dbReference type="Pfam" id="PF08797"/>
    </source>
</evidence>
<dbReference type="Gene3D" id="3.30.70.2330">
    <property type="match status" value="1"/>
</dbReference>
<protein>
    <submittedName>
        <fullName evidence="5">HIRAN domain-containing protein</fullName>
    </submittedName>
</protein>
<accession>A0AAW4R0Q1</accession>
<keyword evidence="3" id="KW-0812">Transmembrane</keyword>
<keyword evidence="1" id="KW-0479">Metal-binding</keyword>
<evidence type="ECO:0000256" key="3">
    <source>
        <dbReference type="SAM" id="Phobius"/>
    </source>
</evidence>
<comment type="caution">
    <text evidence="5">The sequence shown here is derived from an EMBL/GenBank/DDBJ whole genome shotgun (WGS) entry which is preliminary data.</text>
</comment>
<dbReference type="InterPro" id="IPR014905">
    <property type="entry name" value="HIRAN"/>
</dbReference>
<evidence type="ECO:0000256" key="1">
    <source>
        <dbReference type="ARBA" id="ARBA00022723"/>
    </source>
</evidence>
<dbReference type="GO" id="GO:0003676">
    <property type="term" value="F:nucleic acid binding"/>
    <property type="evidence" value="ECO:0007669"/>
    <property type="project" value="InterPro"/>
</dbReference>
<feature type="domain" description="HIRAN" evidence="4">
    <location>
        <begin position="238"/>
        <end position="296"/>
    </location>
</feature>
<sequence>MSYDSIASIQRIQQLQQSEAAAGKRIILQRIPTALDVILFITAIILAIPTLVISYILFIIYYSYIVKTYVVKNVTTGEKFRVDKQDFKQYKKDFKAKGKEVRRISDLETNTVAIDHVNTNIHTHHESKVENINEEVVEVINTYVEESRTETEEIIPEQQTLEQESETIPAPLPIELDTSNPLTFNVAGVTFDNDKGKDIQPLLKRIARAIAKEYNIESYGGYTNKELLEMWIEASEFEDVEFGDYISFVKDPNNEFDKNAIKVIVNLDGKEFHIGHVPKKQNIEIGKLLDSESITSISANFVGGKTKSVDYDDEKDKDVVVITELTLGVLITLRFKAE</sequence>
<dbReference type="RefSeq" id="WP_221826573.1">
    <property type="nucleotide sequence ID" value="NZ_JACLPZ010000043.1"/>
</dbReference>
<reference evidence="5" key="1">
    <citation type="submission" date="2020-08" db="EMBL/GenBank/DDBJ databases">
        <title>Fungal Genomes of the International Space Station.</title>
        <authorList>
            <person name="Seuylemezian A."/>
            <person name="Singh N.K."/>
            <person name="Wood J."/>
            <person name="Venkateswaran K."/>
        </authorList>
    </citation>
    <scope>NUCLEOTIDE SEQUENCE</scope>
    <source>
        <strain evidence="5">I2-B2</strain>
    </source>
</reference>
<evidence type="ECO:0000313" key="6">
    <source>
        <dbReference type="Proteomes" id="UP001197806"/>
    </source>
</evidence>
<dbReference type="AlphaFoldDB" id="A0AAW4R0Q1"/>
<keyword evidence="3" id="KW-1133">Transmembrane helix</keyword>
<name>A0AAW4R0Q1_BACCE</name>
<organism evidence="5 6">
    <name type="scientific">Bacillus cereus</name>
    <dbReference type="NCBI Taxonomy" id="1396"/>
    <lineage>
        <taxon>Bacteria</taxon>
        <taxon>Bacillati</taxon>
        <taxon>Bacillota</taxon>
        <taxon>Bacilli</taxon>
        <taxon>Bacillales</taxon>
        <taxon>Bacillaceae</taxon>
        <taxon>Bacillus</taxon>
        <taxon>Bacillus cereus group</taxon>
    </lineage>
</organism>
<dbReference type="EMBL" id="JACLPZ010000043">
    <property type="protein sequence ID" value="MBY0040023.1"/>
    <property type="molecule type" value="Genomic_DNA"/>
</dbReference>
<keyword evidence="2" id="KW-0378">Hydrolase</keyword>
<keyword evidence="3" id="KW-0472">Membrane</keyword>
<dbReference type="GO" id="GO:0008270">
    <property type="term" value="F:zinc ion binding"/>
    <property type="evidence" value="ECO:0007669"/>
    <property type="project" value="InterPro"/>
</dbReference>
<gene>
    <name evidence="5" type="ORF">H7U08_26350</name>
</gene>
<dbReference type="Pfam" id="PF08797">
    <property type="entry name" value="HIRAN"/>
    <property type="match status" value="1"/>
</dbReference>
<dbReference type="GO" id="GO:0016818">
    <property type="term" value="F:hydrolase activity, acting on acid anhydrides, in phosphorus-containing anhydrides"/>
    <property type="evidence" value="ECO:0007669"/>
    <property type="project" value="InterPro"/>
</dbReference>
<proteinExistence type="predicted"/>
<evidence type="ECO:0000256" key="2">
    <source>
        <dbReference type="ARBA" id="ARBA00022801"/>
    </source>
</evidence>
<dbReference type="Proteomes" id="UP001197806">
    <property type="component" value="Unassembled WGS sequence"/>
</dbReference>
<feature type="transmembrane region" description="Helical" evidence="3">
    <location>
        <begin position="34"/>
        <end position="64"/>
    </location>
</feature>
<evidence type="ECO:0000313" key="5">
    <source>
        <dbReference type="EMBL" id="MBY0040023.1"/>
    </source>
</evidence>